<dbReference type="InterPro" id="IPR014729">
    <property type="entry name" value="Rossmann-like_a/b/a_fold"/>
</dbReference>
<dbReference type="Gene3D" id="3.40.50.300">
    <property type="entry name" value="P-loop containing nucleotide triphosphate hydrolases"/>
    <property type="match status" value="1"/>
</dbReference>
<dbReference type="SUPFAM" id="SSF52540">
    <property type="entry name" value="P-loop containing nucleoside triphosphate hydrolases"/>
    <property type="match status" value="1"/>
</dbReference>
<comment type="caution">
    <text evidence="2">The sequence shown here is derived from an EMBL/GenBank/DDBJ whole genome shotgun (WGS) entry which is preliminary data.</text>
</comment>
<dbReference type="SUPFAM" id="SSF52374">
    <property type="entry name" value="Nucleotidylyl transferase"/>
    <property type="match status" value="1"/>
</dbReference>
<dbReference type="InterPro" id="IPR038727">
    <property type="entry name" value="NadR/Ttd14_AAA_dom"/>
</dbReference>
<gene>
    <name evidence="2" type="ORF">I5907_11670</name>
</gene>
<dbReference type="InterPro" id="IPR027417">
    <property type="entry name" value="P-loop_NTPase"/>
</dbReference>
<dbReference type="PANTHER" id="PTHR37512:SF1">
    <property type="entry name" value="NADR_TTD14 AAA DOMAIN-CONTAINING PROTEIN"/>
    <property type="match status" value="1"/>
</dbReference>
<organism evidence="2 3">
    <name type="scientific">Panacibacter microcysteis</name>
    <dbReference type="NCBI Taxonomy" id="2793269"/>
    <lineage>
        <taxon>Bacteria</taxon>
        <taxon>Pseudomonadati</taxon>
        <taxon>Bacteroidota</taxon>
        <taxon>Chitinophagia</taxon>
        <taxon>Chitinophagales</taxon>
        <taxon>Chitinophagaceae</taxon>
        <taxon>Panacibacter</taxon>
    </lineage>
</organism>
<dbReference type="AlphaFoldDB" id="A0A931EA02"/>
<dbReference type="GO" id="GO:0003824">
    <property type="term" value="F:catalytic activity"/>
    <property type="evidence" value="ECO:0007669"/>
    <property type="project" value="InterPro"/>
</dbReference>
<reference evidence="2" key="1">
    <citation type="submission" date="2020-11" db="EMBL/GenBank/DDBJ databases">
        <title>Bacterial whole genome sequence for Panacibacter sp. DH6.</title>
        <authorList>
            <person name="Le V."/>
            <person name="Ko S."/>
            <person name="Ahn C.-Y."/>
            <person name="Oh H.-M."/>
        </authorList>
    </citation>
    <scope>NUCLEOTIDE SEQUENCE</scope>
    <source>
        <strain evidence="2">DH6</strain>
    </source>
</reference>
<dbReference type="InterPro" id="IPR004821">
    <property type="entry name" value="Cyt_trans-like"/>
</dbReference>
<dbReference type="Gene3D" id="3.40.50.620">
    <property type="entry name" value="HUPs"/>
    <property type="match status" value="1"/>
</dbReference>
<dbReference type="Proteomes" id="UP000628448">
    <property type="component" value="Unassembled WGS sequence"/>
</dbReference>
<name>A0A931EA02_9BACT</name>
<accession>A0A931EA02</accession>
<evidence type="ECO:0000313" key="2">
    <source>
        <dbReference type="EMBL" id="MBG9376899.1"/>
    </source>
</evidence>
<proteinExistence type="predicted"/>
<dbReference type="EMBL" id="JADWYR010000001">
    <property type="protein sequence ID" value="MBG9376899.1"/>
    <property type="molecule type" value="Genomic_DNA"/>
</dbReference>
<dbReference type="Pfam" id="PF13521">
    <property type="entry name" value="AAA_28"/>
    <property type="match status" value="1"/>
</dbReference>
<dbReference type="InterPro" id="IPR052735">
    <property type="entry name" value="NAD_biosynth-regulator"/>
</dbReference>
<feature type="domain" description="NadR/Ttd14 AAA" evidence="1">
    <location>
        <begin position="156"/>
        <end position="308"/>
    </location>
</feature>
<evidence type="ECO:0000313" key="3">
    <source>
        <dbReference type="Proteomes" id="UP000628448"/>
    </source>
</evidence>
<evidence type="ECO:0000259" key="1">
    <source>
        <dbReference type="Pfam" id="PF13521"/>
    </source>
</evidence>
<dbReference type="NCBIfam" id="TIGR00125">
    <property type="entry name" value="cyt_tran_rel"/>
    <property type="match status" value="1"/>
</dbReference>
<dbReference type="RefSeq" id="WP_196990889.1">
    <property type="nucleotide sequence ID" value="NZ_JADWYR010000001.1"/>
</dbReference>
<sequence length="323" mass="37781">MKRGLVIGKFMPLHHGHIALINYAAERCDELIVSMSYTHYDAINPQLRFSWLQHIFSSNLFIKCYLIKDDFDNENLPLYERTKLWAKRIQQVYPPISYVFSSESYGEPFAESLAATHIPFDVTRALVPVSATLIRTKPFTYWNFIPDIVRPYFVKKICFFGPESTGKTYMASRMSAIFNTQWVSEAARAMLTSNEFTKTDIIKIATKQFQDYQTKLLTANKFLFCDTDVITTQIYSQHYLGEVPAELLNIELQTPYDIYFLMNIDVPWIADYIRDFGDRRNIMMEIFTAQLDKRKILCKVVSGSYAEREQQVIHTLNEMLMQY</sequence>
<dbReference type="PANTHER" id="PTHR37512">
    <property type="entry name" value="TRIFUNCTIONAL NAD BIOSYNTHESIS/REGULATOR PROTEIN NADR"/>
    <property type="match status" value="1"/>
</dbReference>
<protein>
    <submittedName>
        <fullName evidence="2">AAA family ATPase</fullName>
    </submittedName>
</protein>
<keyword evidence="3" id="KW-1185">Reference proteome</keyword>